<gene>
    <name evidence="1" type="ORF">FKY71_12315</name>
</gene>
<evidence type="ECO:0000313" key="1">
    <source>
        <dbReference type="EMBL" id="TQE98719.1"/>
    </source>
</evidence>
<dbReference type="Proteomes" id="UP000315400">
    <property type="component" value="Unassembled WGS sequence"/>
</dbReference>
<proteinExistence type="predicted"/>
<sequence length="160" mass="19324">MRFDSHEWRQERNRKLREWVQDDDAVELILAWSDAAEFFDDVVDRDKVIPYEKTARVLFNAFTEVPINPFFERFKYQLIPVLITGINAWLDSNELEKGTQNDRVFSYVMRDYYMEIVPFVVYLTRGKKVMRQLSIEIREFFTHHEDLSQYLGELNRRNGS</sequence>
<evidence type="ECO:0000313" key="2">
    <source>
        <dbReference type="Proteomes" id="UP000315400"/>
    </source>
</evidence>
<dbReference type="EMBL" id="VIFK01000146">
    <property type="protein sequence ID" value="TQE98719.1"/>
    <property type="molecule type" value="Genomic_DNA"/>
</dbReference>
<reference evidence="1 2" key="1">
    <citation type="submission" date="2019-06" db="EMBL/GenBank/DDBJ databases">
        <title>Metagenome assembled Genome of Spiribacter salinus SL48-SHIP from the microbial mat of Salt Lake 48 (Novosibirsk region, Russia).</title>
        <authorList>
            <person name="Shipova A."/>
            <person name="Rozanov A.S."/>
            <person name="Bryanskaya A.V."/>
            <person name="Peltek S.E."/>
        </authorList>
    </citation>
    <scope>NUCLEOTIDE SEQUENCE [LARGE SCALE GENOMIC DNA]</scope>
    <source>
        <strain evidence="1">SL48-SHIP-2</strain>
    </source>
</reference>
<organism evidence="1 2">
    <name type="scientific">Spiribacter salinus</name>
    <dbReference type="NCBI Taxonomy" id="1335746"/>
    <lineage>
        <taxon>Bacteria</taxon>
        <taxon>Pseudomonadati</taxon>
        <taxon>Pseudomonadota</taxon>
        <taxon>Gammaproteobacteria</taxon>
        <taxon>Chromatiales</taxon>
        <taxon>Ectothiorhodospiraceae</taxon>
        <taxon>Spiribacter</taxon>
    </lineage>
</organism>
<name>A0A540VPM4_9GAMM</name>
<protein>
    <submittedName>
        <fullName evidence="1">Uncharacterized protein</fullName>
    </submittedName>
</protein>
<comment type="caution">
    <text evidence="1">The sequence shown here is derived from an EMBL/GenBank/DDBJ whole genome shotgun (WGS) entry which is preliminary data.</text>
</comment>
<accession>A0A540VPM4</accession>
<dbReference type="AlphaFoldDB" id="A0A540VPM4"/>